<name>A0A9P5ZGS1_9AGAR</name>
<dbReference type="EMBL" id="MU155131">
    <property type="protein sequence ID" value="KAF9486119.1"/>
    <property type="molecule type" value="Genomic_DNA"/>
</dbReference>
<sequence>MTKIIRRTINTGEVDVIILNMVGSTVKRERHLRTSLEVQLTSPKMVEHGWGWWSRSGVPLQDINCIVSSRSLFPTVSPLSCIELVLFDQLYARRDVLMSKTGLFQGYSHGLALTLRMCGKWHKSSVLTTDSVKMCSYPKIFNPNIQNFTWELTTGAPRTRWTRGRTRRGHLTFEEKGRRLPAL</sequence>
<comment type="caution">
    <text evidence="1">The sequence shown here is derived from an EMBL/GenBank/DDBJ whole genome shotgun (WGS) entry which is preliminary data.</text>
</comment>
<protein>
    <submittedName>
        <fullName evidence="1">Uncharacterized protein</fullName>
    </submittedName>
</protein>
<evidence type="ECO:0000313" key="1">
    <source>
        <dbReference type="EMBL" id="KAF9486119.1"/>
    </source>
</evidence>
<reference evidence="1" key="1">
    <citation type="submission" date="2020-11" db="EMBL/GenBank/DDBJ databases">
        <authorList>
            <consortium name="DOE Joint Genome Institute"/>
            <person name="Ahrendt S."/>
            <person name="Riley R."/>
            <person name="Andreopoulos W."/>
            <person name="Labutti K."/>
            <person name="Pangilinan J."/>
            <person name="Ruiz-Duenas F.J."/>
            <person name="Barrasa J.M."/>
            <person name="Sanchez-Garcia M."/>
            <person name="Camarero S."/>
            <person name="Miyauchi S."/>
            <person name="Serrano A."/>
            <person name="Linde D."/>
            <person name="Babiker R."/>
            <person name="Drula E."/>
            <person name="Ayuso-Fernandez I."/>
            <person name="Pacheco R."/>
            <person name="Padilla G."/>
            <person name="Ferreira P."/>
            <person name="Barriuso J."/>
            <person name="Kellner H."/>
            <person name="Castanera R."/>
            <person name="Alfaro M."/>
            <person name="Ramirez L."/>
            <person name="Pisabarro A.G."/>
            <person name="Kuo A."/>
            <person name="Tritt A."/>
            <person name="Lipzen A."/>
            <person name="He G."/>
            <person name="Yan M."/>
            <person name="Ng V."/>
            <person name="Cullen D."/>
            <person name="Martin F."/>
            <person name="Rosso M.-N."/>
            <person name="Henrissat B."/>
            <person name="Hibbett D."/>
            <person name="Martinez A.T."/>
            <person name="Grigoriev I.V."/>
        </authorList>
    </citation>
    <scope>NUCLEOTIDE SEQUENCE</scope>
    <source>
        <strain evidence="1">CIRM-BRFM 674</strain>
    </source>
</reference>
<gene>
    <name evidence="1" type="ORF">BDN70DRAFT_889510</name>
</gene>
<proteinExistence type="predicted"/>
<accession>A0A9P5ZGS1</accession>
<dbReference type="Proteomes" id="UP000807469">
    <property type="component" value="Unassembled WGS sequence"/>
</dbReference>
<dbReference type="AlphaFoldDB" id="A0A9P5ZGS1"/>
<evidence type="ECO:0000313" key="2">
    <source>
        <dbReference type="Proteomes" id="UP000807469"/>
    </source>
</evidence>
<organism evidence="1 2">
    <name type="scientific">Pholiota conissans</name>
    <dbReference type="NCBI Taxonomy" id="109636"/>
    <lineage>
        <taxon>Eukaryota</taxon>
        <taxon>Fungi</taxon>
        <taxon>Dikarya</taxon>
        <taxon>Basidiomycota</taxon>
        <taxon>Agaricomycotina</taxon>
        <taxon>Agaricomycetes</taxon>
        <taxon>Agaricomycetidae</taxon>
        <taxon>Agaricales</taxon>
        <taxon>Agaricineae</taxon>
        <taxon>Strophariaceae</taxon>
        <taxon>Pholiota</taxon>
    </lineage>
</organism>
<keyword evidence="2" id="KW-1185">Reference proteome</keyword>